<name>A0A8H3YJA7_9TREE</name>
<dbReference type="EMBL" id="BLZA01000040">
    <property type="protein sequence ID" value="GHJ89351.1"/>
    <property type="molecule type" value="Genomic_DNA"/>
</dbReference>
<dbReference type="Proteomes" id="UP000620104">
    <property type="component" value="Unassembled WGS sequence"/>
</dbReference>
<comment type="caution">
    <text evidence="1">The sequence shown here is derived from an EMBL/GenBank/DDBJ whole genome shotgun (WGS) entry which is preliminary data.</text>
</comment>
<gene>
    <name evidence="1" type="ORF">NliqN6_5753</name>
</gene>
<evidence type="ECO:0000313" key="2">
    <source>
        <dbReference type="Proteomes" id="UP000620104"/>
    </source>
</evidence>
<proteinExistence type="predicted"/>
<reference evidence="1" key="1">
    <citation type="submission" date="2020-07" db="EMBL/GenBank/DDBJ databases">
        <title>Draft Genome Sequence of a Deep-Sea Yeast, Naganishia (Cryptococcus) liquefaciens strain N6.</title>
        <authorList>
            <person name="Han Y.W."/>
            <person name="Kajitani R."/>
            <person name="Morimoto H."/>
            <person name="Parhat M."/>
            <person name="Tsubouchi H."/>
            <person name="Bakenova O."/>
            <person name="Ogata M."/>
            <person name="Argunhan B."/>
            <person name="Aoki R."/>
            <person name="Kajiwara S."/>
            <person name="Itoh T."/>
            <person name="Iwasaki H."/>
        </authorList>
    </citation>
    <scope>NUCLEOTIDE SEQUENCE</scope>
    <source>
        <strain evidence="1">N6</strain>
    </source>
</reference>
<keyword evidence="2" id="KW-1185">Reference proteome</keyword>
<organism evidence="1 2">
    <name type="scientific">Naganishia liquefaciens</name>
    <dbReference type="NCBI Taxonomy" id="104408"/>
    <lineage>
        <taxon>Eukaryota</taxon>
        <taxon>Fungi</taxon>
        <taxon>Dikarya</taxon>
        <taxon>Basidiomycota</taxon>
        <taxon>Agaricomycotina</taxon>
        <taxon>Tremellomycetes</taxon>
        <taxon>Filobasidiales</taxon>
        <taxon>Filobasidiaceae</taxon>
        <taxon>Naganishia</taxon>
    </lineage>
</organism>
<dbReference type="AlphaFoldDB" id="A0A8H3YJA7"/>
<sequence>MQPGRIIVELSEHVCILKLFRRVGALEADGPGHDLNDAPERSEQDEIVAGHDDLAATGFFRILQASEDLDDTLVPVGNPYVQASQVLSDTTVLVKFRHLKPYMSLFACRGDSEGDLVGEPAVGLAKGIAVWAWHSQSVPNIHNRDVALRIAVDLYPILRIHN</sequence>
<accession>A0A8H3YJA7</accession>
<protein>
    <submittedName>
        <fullName evidence="1">Uncharacterized protein</fullName>
    </submittedName>
</protein>
<evidence type="ECO:0000313" key="1">
    <source>
        <dbReference type="EMBL" id="GHJ89351.1"/>
    </source>
</evidence>